<organism evidence="2 3">
    <name type="scientific">Romanomermis culicivorax</name>
    <name type="common">Nematode worm</name>
    <dbReference type="NCBI Taxonomy" id="13658"/>
    <lineage>
        <taxon>Eukaryota</taxon>
        <taxon>Metazoa</taxon>
        <taxon>Ecdysozoa</taxon>
        <taxon>Nematoda</taxon>
        <taxon>Enoplea</taxon>
        <taxon>Dorylaimia</taxon>
        <taxon>Mermithida</taxon>
        <taxon>Mermithoidea</taxon>
        <taxon>Mermithidae</taxon>
        <taxon>Romanomermis</taxon>
    </lineage>
</organism>
<feature type="transmembrane region" description="Helical" evidence="1">
    <location>
        <begin position="23"/>
        <end position="43"/>
    </location>
</feature>
<keyword evidence="1" id="KW-0812">Transmembrane</keyword>
<keyword evidence="1" id="KW-1133">Transmembrane helix</keyword>
<sequence>MNELRASNNFGSHNSPILNHDQYSIYFEITLLVLTVYFVNMRLKDYYGLTPMYIAPHTTFNTIGGQNYYSQGSLDAISAGHGGHFSAMCKSTGEGTFNPDCLHRSYSWDYYAKTRNKILTLTTMKGSSMPKCSRIVRETTTI</sequence>
<dbReference type="Proteomes" id="UP000887565">
    <property type="component" value="Unplaced"/>
</dbReference>
<keyword evidence="1" id="KW-0472">Membrane</keyword>
<evidence type="ECO:0000256" key="1">
    <source>
        <dbReference type="SAM" id="Phobius"/>
    </source>
</evidence>
<evidence type="ECO:0000313" key="2">
    <source>
        <dbReference type="Proteomes" id="UP000887565"/>
    </source>
</evidence>
<keyword evidence="2" id="KW-1185">Reference proteome</keyword>
<dbReference type="WBParaSite" id="nRc.2.0.1.t14294-RA">
    <property type="protein sequence ID" value="nRc.2.0.1.t14294-RA"/>
    <property type="gene ID" value="nRc.2.0.1.g14294"/>
</dbReference>
<dbReference type="AlphaFoldDB" id="A0A915IK99"/>
<proteinExistence type="predicted"/>
<reference evidence="3" key="1">
    <citation type="submission" date="2022-11" db="UniProtKB">
        <authorList>
            <consortium name="WormBaseParasite"/>
        </authorList>
    </citation>
    <scope>IDENTIFICATION</scope>
</reference>
<accession>A0A915IK99</accession>
<evidence type="ECO:0000313" key="3">
    <source>
        <dbReference type="WBParaSite" id="nRc.2.0.1.t14294-RA"/>
    </source>
</evidence>
<protein>
    <submittedName>
        <fullName evidence="3">Uncharacterized protein</fullName>
    </submittedName>
</protein>
<name>A0A915IK99_ROMCU</name>